<evidence type="ECO:0000313" key="2">
    <source>
        <dbReference type="EMBL" id="KAF0722075.1"/>
    </source>
</evidence>
<dbReference type="Pfam" id="PF00106">
    <property type="entry name" value="adh_short"/>
    <property type="match status" value="1"/>
</dbReference>
<dbReference type="PRINTS" id="PR00081">
    <property type="entry name" value="GDHRDH"/>
</dbReference>
<evidence type="ECO:0008006" key="4">
    <source>
        <dbReference type="Google" id="ProtNLM"/>
    </source>
</evidence>
<dbReference type="SUPFAM" id="SSF51735">
    <property type="entry name" value="NAD(P)-binding Rossmann-fold domains"/>
    <property type="match status" value="1"/>
</dbReference>
<gene>
    <name evidence="2" type="ORF">Ae201684_018712</name>
</gene>
<proteinExistence type="predicted"/>
<dbReference type="InterPro" id="IPR002347">
    <property type="entry name" value="SDR_fam"/>
</dbReference>
<dbReference type="GO" id="GO:0016491">
    <property type="term" value="F:oxidoreductase activity"/>
    <property type="evidence" value="ECO:0007669"/>
    <property type="project" value="UniProtKB-KW"/>
</dbReference>
<reference evidence="2 3" key="1">
    <citation type="submission" date="2019-07" db="EMBL/GenBank/DDBJ databases">
        <title>Genomics analysis of Aphanomyces spp. identifies a new class of oomycete effector associated with host adaptation.</title>
        <authorList>
            <person name="Gaulin E."/>
        </authorList>
    </citation>
    <scope>NUCLEOTIDE SEQUENCE [LARGE SCALE GENOMIC DNA]</scope>
    <source>
        <strain evidence="2 3">ATCC 201684</strain>
    </source>
</reference>
<dbReference type="EMBL" id="VJMJ01000349">
    <property type="protein sequence ID" value="KAF0722075.1"/>
    <property type="molecule type" value="Genomic_DNA"/>
</dbReference>
<dbReference type="VEuPathDB" id="FungiDB:AeMF1_019731"/>
<dbReference type="Gene3D" id="3.40.50.720">
    <property type="entry name" value="NAD(P)-binding Rossmann-like Domain"/>
    <property type="match status" value="1"/>
</dbReference>
<dbReference type="InterPro" id="IPR052228">
    <property type="entry name" value="Sec_Metab_Biosynth_Oxidored"/>
</dbReference>
<sequence>MRLGRSVLGASTAIVALAIAYTIQTDSMRLRALKAKNAHASFPGQTALVVGGTSGIGEGIARRLAQAKFDVIIAGRNAVRGNEIVKELNGINPSGTYRFLPVDAQLMKNVQGLSSQVPPIDKLVLTQGIGTFQGYTPTSEGIDQKLALHYYSRMAFIQKFLPMLRESKNSPRVLSVLTAGVHPPYLHYREDPEVKEHYSIKNAADAGCMYNDLMLDAWSEKLEDSGIAFAHSAPGFVATNLGSGMPWIVRLLLKPAQLLARSKDECGEFMADFLLDPQVAPGKFYPIDQNAEPTTKTSAHTDEAKAFIYQHTLARIASAVQAE</sequence>
<accession>A0A6G0W507</accession>
<dbReference type="Proteomes" id="UP000481153">
    <property type="component" value="Unassembled WGS sequence"/>
</dbReference>
<evidence type="ECO:0000313" key="3">
    <source>
        <dbReference type="Proteomes" id="UP000481153"/>
    </source>
</evidence>
<comment type="caution">
    <text evidence="2">The sequence shown here is derived from an EMBL/GenBank/DDBJ whole genome shotgun (WGS) entry which is preliminary data.</text>
</comment>
<dbReference type="AlphaFoldDB" id="A0A6G0W507"/>
<evidence type="ECO:0000256" key="1">
    <source>
        <dbReference type="ARBA" id="ARBA00023002"/>
    </source>
</evidence>
<name>A0A6G0W507_9STRA</name>
<dbReference type="InterPro" id="IPR036291">
    <property type="entry name" value="NAD(P)-bd_dom_sf"/>
</dbReference>
<protein>
    <recommendedName>
        <fullName evidence="4">NAD(P)-binding protein</fullName>
    </recommendedName>
</protein>
<dbReference type="PANTHER" id="PTHR47534">
    <property type="entry name" value="YALI0E05731P"/>
    <property type="match status" value="1"/>
</dbReference>
<dbReference type="PANTHER" id="PTHR47534:SF3">
    <property type="entry name" value="ALCOHOL DEHYDROGENASE-LIKE C-TERMINAL DOMAIN-CONTAINING PROTEIN"/>
    <property type="match status" value="1"/>
</dbReference>
<keyword evidence="1" id="KW-0560">Oxidoreductase</keyword>
<keyword evidence="3" id="KW-1185">Reference proteome</keyword>
<organism evidence="2 3">
    <name type="scientific">Aphanomyces euteiches</name>
    <dbReference type="NCBI Taxonomy" id="100861"/>
    <lineage>
        <taxon>Eukaryota</taxon>
        <taxon>Sar</taxon>
        <taxon>Stramenopiles</taxon>
        <taxon>Oomycota</taxon>
        <taxon>Saprolegniomycetes</taxon>
        <taxon>Saprolegniales</taxon>
        <taxon>Verrucalvaceae</taxon>
        <taxon>Aphanomyces</taxon>
    </lineage>
</organism>